<proteinExistence type="predicted"/>
<organism evidence="1 2">
    <name type="scientific">Canna indica</name>
    <name type="common">Indian-shot</name>
    <dbReference type="NCBI Taxonomy" id="4628"/>
    <lineage>
        <taxon>Eukaryota</taxon>
        <taxon>Viridiplantae</taxon>
        <taxon>Streptophyta</taxon>
        <taxon>Embryophyta</taxon>
        <taxon>Tracheophyta</taxon>
        <taxon>Spermatophyta</taxon>
        <taxon>Magnoliopsida</taxon>
        <taxon>Liliopsida</taxon>
        <taxon>Zingiberales</taxon>
        <taxon>Cannaceae</taxon>
        <taxon>Canna</taxon>
    </lineage>
</organism>
<evidence type="ECO:0000313" key="1">
    <source>
        <dbReference type="EMBL" id="WOK96200.1"/>
    </source>
</evidence>
<dbReference type="AlphaFoldDB" id="A0AAQ3JY23"/>
<reference evidence="1 2" key="1">
    <citation type="submission" date="2023-10" db="EMBL/GenBank/DDBJ databases">
        <title>Chromosome-scale genome assembly provides insights into flower coloration mechanisms of Canna indica.</title>
        <authorList>
            <person name="Li C."/>
        </authorList>
    </citation>
    <scope>NUCLEOTIDE SEQUENCE [LARGE SCALE GENOMIC DNA]</scope>
    <source>
        <tissue evidence="1">Flower</tissue>
    </source>
</reference>
<keyword evidence="2" id="KW-1185">Reference proteome</keyword>
<name>A0AAQ3JY23_9LILI</name>
<sequence length="85" mass="9601">MEHHYPSRWTRLCDRRWHSNHHVGVAFAHRACCIHGGAPSSPDGPRSHWGHSSPSYITPSNVVGFTTEHIRIKDMLRVGVPLKIA</sequence>
<accession>A0AAQ3JY23</accession>
<dbReference type="EMBL" id="CP136891">
    <property type="protein sequence ID" value="WOK96200.1"/>
    <property type="molecule type" value="Genomic_DNA"/>
</dbReference>
<dbReference type="Proteomes" id="UP001327560">
    <property type="component" value="Chromosome 2"/>
</dbReference>
<gene>
    <name evidence="1" type="ORF">Cni_G04907</name>
</gene>
<evidence type="ECO:0000313" key="2">
    <source>
        <dbReference type="Proteomes" id="UP001327560"/>
    </source>
</evidence>
<protein>
    <submittedName>
        <fullName evidence="1">Sodium-dicarboxylate cotransporter-like</fullName>
    </submittedName>
</protein>